<evidence type="ECO:0000313" key="2">
    <source>
        <dbReference type="Proteomes" id="UP000247790"/>
    </source>
</evidence>
<sequence length="110" mass="12700">MTKVNATFTDGNALICVFPSSRNNGVYLVKAEPHFNDLIITHDCPACHYGQKECKHVQMAADLYRRWQWWEPEKTIHTVTRKIVLAPDWEQIQLPPSPEEMIRAVIDHAS</sequence>
<dbReference type="EMBL" id="QJSW01000006">
    <property type="protein sequence ID" value="PYE49307.1"/>
    <property type="molecule type" value="Genomic_DNA"/>
</dbReference>
<reference evidence="1 2" key="1">
    <citation type="submission" date="2018-06" db="EMBL/GenBank/DDBJ databases">
        <title>Genomic Encyclopedia of Type Strains, Phase III (KMG-III): the genomes of soil and plant-associated and newly described type strains.</title>
        <authorList>
            <person name="Whitman W."/>
        </authorList>
    </citation>
    <scope>NUCLEOTIDE SEQUENCE [LARGE SCALE GENOMIC DNA]</scope>
    <source>
        <strain evidence="1 2">CECT 7022</strain>
    </source>
</reference>
<dbReference type="RefSeq" id="WP_244213812.1">
    <property type="nucleotide sequence ID" value="NZ_CP054614.1"/>
</dbReference>
<evidence type="ECO:0000313" key="1">
    <source>
        <dbReference type="EMBL" id="PYE49307.1"/>
    </source>
</evidence>
<proteinExistence type="predicted"/>
<gene>
    <name evidence="1" type="ORF">DFQ00_106293</name>
</gene>
<comment type="caution">
    <text evidence="1">The sequence shown here is derived from an EMBL/GenBank/DDBJ whole genome shotgun (WGS) entry which is preliminary data.</text>
</comment>
<dbReference type="AlphaFoldDB" id="A0A2V4VAU2"/>
<dbReference type="Proteomes" id="UP000247790">
    <property type="component" value="Unassembled WGS sequence"/>
</dbReference>
<protein>
    <submittedName>
        <fullName evidence="1">Uncharacterized protein</fullName>
    </submittedName>
</protein>
<accession>A0A2V4VAU2</accession>
<name>A0A2V4VAU2_PAEBA</name>
<organism evidence="1 2">
    <name type="scientific">Paenibacillus barcinonensis</name>
    <dbReference type="NCBI Taxonomy" id="198119"/>
    <lineage>
        <taxon>Bacteria</taxon>
        <taxon>Bacillati</taxon>
        <taxon>Bacillota</taxon>
        <taxon>Bacilli</taxon>
        <taxon>Bacillales</taxon>
        <taxon>Paenibacillaceae</taxon>
        <taxon>Paenibacillus</taxon>
    </lineage>
</organism>